<evidence type="ECO:0000313" key="1">
    <source>
        <dbReference type="EMBL" id="GGJ25225.1"/>
    </source>
</evidence>
<dbReference type="RefSeq" id="WP_188969043.1">
    <property type="nucleotide sequence ID" value="NZ_BMKW01000008.1"/>
</dbReference>
<comment type="caution">
    <text evidence="1">The sequence shown here is derived from an EMBL/GenBank/DDBJ whole genome shotgun (WGS) entry which is preliminary data.</text>
</comment>
<proteinExistence type="predicted"/>
<dbReference type="Proteomes" id="UP000661507">
    <property type="component" value="Unassembled WGS sequence"/>
</dbReference>
<protein>
    <submittedName>
        <fullName evidence="1">Uncharacterized protein</fullName>
    </submittedName>
</protein>
<dbReference type="AlphaFoldDB" id="A0A917NU27"/>
<accession>A0A917NU27</accession>
<organism evidence="1 2">
    <name type="scientific">Neoroseomonas lacus</name>
    <dbReference type="NCBI Taxonomy" id="287609"/>
    <lineage>
        <taxon>Bacteria</taxon>
        <taxon>Pseudomonadati</taxon>
        <taxon>Pseudomonadota</taxon>
        <taxon>Alphaproteobacteria</taxon>
        <taxon>Acetobacterales</taxon>
        <taxon>Acetobacteraceae</taxon>
        <taxon>Neoroseomonas</taxon>
    </lineage>
</organism>
<sequence>MPNELRACEDKARRVCKLAGYRLRKTRGDVWWSIGATFLTYLVLDDRGVLVDGAEADELHELIRRYA</sequence>
<dbReference type="EMBL" id="BMKW01000008">
    <property type="protein sequence ID" value="GGJ25225.1"/>
    <property type="molecule type" value="Genomic_DNA"/>
</dbReference>
<gene>
    <name evidence="1" type="ORF">GCM10011320_35740</name>
</gene>
<keyword evidence="2" id="KW-1185">Reference proteome</keyword>
<reference evidence="1" key="1">
    <citation type="journal article" date="2014" name="Int. J. Syst. Evol. Microbiol.">
        <title>Complete genome sequence of Corynebacterium casei LMG S-19264T (=DSM 44701T), isolated from a smear-ripened cheese.</title>
        <authorList>
            <consortium name="US DOE Joint Genome Institute (JGI-PGF)"/>
            <person name="Walter F."/>
            <person name="Albersmeier A."/>
            <person name="Kalinowski J."/>
            <person name="Ruckert C."/>
        </authorList>
    </citation>
    <scope>NUCLEOTIDE SEQUENCE</scope>
    <source>
        <strain evidence="1">CGMCC 1.3617</strain>
    </source>
</reference>
<reference evidence="1" key="2">
    <citation type="submission" date="2020-09" db="EMBL/GenBank/DDBJ databases">
        <authorList>
            <person name="Sun Q."/>
            <person name="Zhou Y."/>
        </authorList>
    </citation>
    <scope>NUCLEOTIDE SEQUENCE</scope>
    <source>
        <strain evidence="1">CGMCC 1.3617</strain>
    </source>
</reference>
<evidence type="ECO:0000313" key="2">
    <source>
        <dbReference type="Proteomes" id="UP000661507"/>
    </source>
</evidence>
<name>A0A917NU27_9PROT</name>